<accession>A0A1L6JE14</accession>
<dbReference type="KEGG" id="skr:BRX40_18640"/>
<evidence type="ECO:0000313" key="5">
    <source>
        <dbReference type="Proteomes" id="UP000185161"/>
    </source>
</evidence>
<evidence type="ECO:0000313" key="6">
    <source>
        <dbReference type="Proteomes" id="UP000286681"/>
    </source>
</evidence>
<keyword evidence="1" id="KW-1133">Transmembrane helix</keyword>
<dbReference type="EMBL" id="QQWO01000007">
    <property type="protein sequence ID" value="RSV03650.1"/>
    <property type="molecule type" value="Genomic_DNA"/>
</dbReference>
<evidence type="ECO:0000313" key="3">
    <source>
        <dbReference type="EMBL" id="RSV03650.1"/>
    </source>
</evidence>
<dbReference type="STRING" id="93064.BRX40_18640"/>
<reference evidence="2" key="1">
    <citation type="submission" date="2016-12" db="EMBL/GenBank/DDBJ databases">
        <title>Whole genome sequencing of Sphingomonas koreensis.</title>
        <authorList>
            <person name="Conlan S."/>
            <person name="Thomas P.J."/>
            <person name="Mullikin J."/>
            <person name="Palmore T.N."/>
            <person name="Frank K.M."/>
            <person name="Segre J.A."/>
        </authorList>
    </citation>
    <scope>NUCLEOTIDE SEQUENCE</scope>
    <source>
        <strain evidence="2">ABOJV</strain>
    </source>
</reference>
<protein>
    <submittedName>
        <fullName evidence="3">Flp family type IVb pilin</fullName>
    </submittedName>
    <submittedName>
        <fullName evidence="2">Pilus assembly protein</fullName>
    </submittedName>
</protein>
<dbReference type="Proteomes" id="UP000185161">
    <property type="component" value="Chromosome"/>
</dbReference>
<dbReference type="RefSeq" id="WP_075152614.1">
    <property type="nucleotide sequence ID" value="NZ_CP018820.1"/>
</dbReference>
<reference evidence="5" key="2">
    <citation type="submission" date="2016-12" db="EMBL/GenBank/DDBJ databases">
        <title>Whole genome sequencing of Sphingomonas sp. ABOJV.</title>
        <authorList>
            <person name="Conlan S."/>
            <person name="Thomas P.J."/>
            <person name="Mullikin J."/>
            <person name="Palmore T.N."/>
            <person name="Frank K.M."/>
            <person name="Segre J.A."/>
        </authorList>
    </citation>
    <scope>NUCLEOTIDE SEQUENCE [LARGE SCALE GENOMIC DNA]</scope>
    <source>
        <strain evidence="5">ABOJV</strain>
    </source>
</reference>
<organism evidence="2 5">
    <name type="scientific">Sphingomonas koreensis</name>
    <dbReference type="NCBI Taxonomy" id="93064"/>
    <lineage>
        <taxon>Bacteria</taxon>
        <taxon>Pseudomonadati</taxon>
        <taxon>Pseudomonadota</taxon>
        <taxon>Alphaproteobacteria</taxon>
        <taxon>Sphingomonadales</taxon>
        <taxon>Sphingomonadaceae</taxon>
        <taxon>Sphingomonas</taxon>
    </lineage>
</organism>
<dbReference type="Proteomes" id="UP000286681">
    <property type="component" value="Unassembled WGS sequence"/>
</dbReference>
<evidence type="ECO:0000313" key="7">
    <source>
        <dbReference type="Proteomes" id="UP000287746"/>
    </source>
</evidence>
<dbReference type="Proteomes" id="UP000287746">
    <property type="component" value="Unassembled WGS sequence"/>
</dbReference>
<proteinExistence type="predicted"/>
<dbReference type="AlphaFoldDB" id="A0A1L6JE14"/>
<name>A0A1L6JE14_9SPHN</name>
<reference evidence="6 7" key="3">
    <citation type="submission" date="2018-07" db="EMBL/GenBank/DDBJ databases">
        <title>Genomic and Epidemiologic Investigation of an Indolent Hospital Outbreak.</title>
        <authorList>
            <person name="Johnson R.C."/>
            <person name="Deming C."/>
            <person name="Conlan S."/>
            <person name="Zellmer C.J."/>
            <person name="Michelin A.V."/>
            <person name="Lee-Lin S."/>
            <person name="Thomas P.J."/>
            <person name="Park M."/>
            <person name="Weingarten R.A."/>
            <person name="Less J."/>
            <person name="Dekker J.P."/>
            <person name="Frank K.M."/>
            <person name="Musser K.A."/>
            <person name="Mcquiston J.R."/>
            <person name="Henderson D.K."/>
            <person name="Lau A.F."/>
            <person name="Palmore T.N."/>
            <person name="Segre J.A."/>
        </authorList>
    </citation>
    <scope>NUCLEOTIDE SEQUENCE [LARGE SCALE GENOMIC DNA]</scope>
    <source>
        <strain evidence="4 7">SK-CDC1_0717</strain>
        <strain evidence="3 6">SK-NIH.Env10_0317</strain>
    </source>
</reference>
<feature type="transmembrane region" description="Helical" evidence="1">
    <location>
        <begin position="20"/>
        <end position="42"/>
    </location>
</feature>
<dbReference type="OrthoDB" id="5325135at2"/>
<keyword evidence="1" id="KW-0812">Transmembrane</keyword>
<evidence type="ECO:0000313" key="2">
    <source>
        <dbReference type="EMBL" id="APR54163.1"/>
    </source>
</evidence>
<sequence>MQVLTTLTGQLLRCRRGATVVEYGLIIALVVLAMVGALTSVADTTTGMWNNVSVAVLNAR</sequence>
<evidence type="ECO:0000256" key="1">
    <source>
        <dbReference type="SAM" id="Phobius"/>
    </source>
</evidence>
<dbReference type="EMBL" id="CP018820">
    <property type="protein sequence ID" value="APR54163.1"/>
    <property type="molecule type" value="Genomic_DNA"/>
</dbReference>
<dbReference type="EMBL" id="QQYZ01000005">
    <property type="protein sequence ID" value="RSY87513.1"/>
    <property type="molecule type" value="Genomic_DNA"/>
</dbReference>
<evidence type="ECO:0000313" key="4">
    <source>
        <dbReference type="EMBL" id="RSY87513.1"/>
    </source>
</evidence>
<dbReference type="GeneID" id="44134581"/>
<keyword evidence="5" id="KW-1185">Reference proteome</keyword>
<gene>
    <name evidence="2" type="ORF">BRX40_18640</name>
    <name evidence="3" type="ORF">CA257_10640</name>
    <name evidence="4" type="ORF">DAH66_07740</name>
</gene>
<keyword evidence="1" id="KW-0472">Membrane</keyword>